<evidence type="ECO:0000256" key="3">
    <source>
        <dbReference type="PROSITE-ProRule" id="PRU00982"/>
    </source>
</evidence>
<dbReference type="InterPro" id="IPR000210">
    <property type="entry name" value="BTB/POZ_dom"/>
</dbReference>
<dbReference type="Pfam" id="PF03000">
    <property type="entry name" value="NPH3"/>
    <property type="match status" value="1"/>
</dbReference>
<evidence type="ECO:0008006" key="9">
    <source>
        <dbReference type="Google" id="ProtNLM"/>
    </source>
</evidence>
<evidence type="ECO:0000256" key="4">
    <source>
        <dbReference type="SAM" id="MobiDB-lite"/>
    </source>
</evidence>
<feature type="region of interest" description="Disordered" evidence="4">
    <location>
        <begin position="513"/>
        <end position="532"/>
    </location>
</feature>
<keyword evidence="2" id="KW-0833">Ubl conjugation pathway</keyword>
<gene>
    <name evidence="7" type="ORF">KFK09_015967</name>
</gene>
<dbReference type="SMR" id="A0A8T3B673"/>
<keyword evidence="8" id="KW-1185">Reference proteome</keyword>
<name>A0A8T3B673_DENNO</name>
<reference evidence="7" key="1">
    <citation type="journal article" date="2022" name="Front. Genet.">
        <title>Chromosome-Scale Assembly of the Dendrobium nobile Genome Provides Insights Into the Molecular Mechanism of the Biosynthesis of the Medicinal Active Ingredient of Dendrobium.</title>
        <authorList>
            <person name="Xu Q."/>
            <person name="Niu S.-C."/>
            <person name="Li K.-L."/>
            <person name="Zheng P.-J."/>
            <person name="Zhang X.-J."/>
            <person name="Jia Y."/>
            <person name="Liu Y."/>
            <person name="Niu Y.-X."/>
            <person name="Yu L.-H."/>
            <person name="Chen D.-F."/>
            <person name="Zhang G.-Q."/>
        </authorList>
    </citation>
    <scope>NUCLEOTIDE SEQUENCE</scope>
    <source>
        <tissue evidence="7">Leaf</tissue>
    </source>
</reference>
<dbReference type="OrthoDB" id="624345at2759"/>
<comment type="pathway">
    <text evidence="1">Protein modification; protein ubiquitination.</text>
</comment>
<sequence length="532" mass="60290">MKLSFDLEVDVNGEEIFFVNKEKLCSFSGKLNKLLSKAPVTSVTKPLKVIFNDLPGGAEAFELLIRFCYNNGRIQITPNNTCLLYFIAQSMEVTEEEVHSSDSLIKQTEKAVESISYWSLPEVLIALKQCQNYFQLSESSGILDKVIDSLVARITTASDTSPSACSPDSSFLRISFDTKSNISSKNSHRRAWWFDDLLILNIEMIDRVIRRMISLKLEHNKISKFLFYYLKCKLSSASDEKRMVTETVIDLLYSLDKNSVSCKGLFDILRISSSQNLSGSCRERLENMIGSQIDQATLDSLLISSPSRTESLYDVNILLRFLRHFLACGGRTSLDRLKKVASLLDLYMAEVAPDVYLKHSKFVALITALPDTARDSHDSLYRAIDMYLVVHNRLTEAEKMKICCSINYAKLSLQSCKHLAQNPKFPPRTAVQALLSQQSKLKGLLHDSNNFKSFDSEQKQSKDGDQTLLYGKKLDPDPLMENEKLKAHLKGMQWRVIELEKACRKMQNQMAKMVKSKTSSPTCSRPLPRLCS</sequence>
<dbReference type="SUPFAM" id="SSF54695">
    <property type="entry name" value="POZ domain"/>
    <property type="match status" value="1"/>
</dbReference>
<proteinExistence type="inferred from homology"/>
<feature type="compositionally biased region" description="Polar residues" evidence="4">
    <location>
        <begin position="513"/>
        <end position="523"/>
    </location>
</feature>
<protein>
    <recommendedName>
        <fullName evidence="9">Phototropic-responsive NPH3 family protein</fullName>
    </recommendedName>
</protein>
<dbReference type="SMART" id="SM00225">
    <property type="entry name" value="BTB"/>
    <property type="match status" value="1"/>
</dbReference>
<evidence type="ECO:0000259" key="5">
    <source>
        <dbReference type="PROSITE" id="PS50097"/>
    </source>
</evidence>
<accession>A0A8T3B673</accession>
<comment type="similarity">
    <text evidence="3">Belongs to the NPH3 family.</text>
</comment>
<feature type="domain" description="BTB" evidence="5">
    <location>
        <begin position="5"/>
        <end position="71"/>
    </location>
</feature>
<dbReference type="EMBL" id="JAGYWB010000011">
    <property type="protein sequence ID" value="KAI0505010.1"/>
    <property type="molecule type" value="Genomic_DNA"/>
</dbReference>
<feature type="domain" description="NPH3" evidence="6">
    <location>
        <begin position="191"/>
        <end position="440"/>
    </location>
</feature>
<evidence type="ECO:0000313" key="8">
    <source>
        <dbReference type="Proteomes" id="UP000829196"/>
    </source>
</evidence>
<evidence type="ECO:0000313" key="7">
    <source>
        <dbReference type="EMBL" id="KAI0505010.1"/>
    </source>
</evidence>
<dbReference type="InterPro" id="IPR043454">
    <property type="entry name" value="NPH3/RPT2-like"/>
</dbReference>
<dbReference type="AlphaFoldDB" id="A0A8T3B673"/>
<organism evidence="7 8">
    <name type="scientific">Dendrobium nobile</name>
    <name type="common">Orchid</name>
    <dbReference type="NCBI Taxonomy" id="94219"/>
    <lineage>
        <taxon>Eukaryota</taxon>
        <taxon>Viridiplantae</taxon>
        <taxon>Streptophyta</taxon>
        <taxon>Embryophyta</taxon>
        <taxon>Tracheophyta</taxon>
        <taxon>Spermatophyta</taxon>
        <taxon>Magnoliopsida</taxon>
        <taxon>Liliopsida</taxon>
        <taxon>Asparagales</taxon>
        <taxon>Orchidaceae</taxon>
        <taxon>Epidendroideae</taxon>
        <taxon>Malaxideae</taxon>
        <taxon>Dendrobiinae</taxon>
        <taxon>Dendrobium</taxon>
    </lineage>
</organism>
<dbReference type="PANTHER" id="PTHR32370">
    <property type="entry name" value="OS12G0117600 PROTEIN"/>
    <property type="match status" value="1"/>
</dbReference>
<comment type="caution">
    <text evidence="7">The sequence shown here is derived from an EMBL/GenBank/DDBJ whole genome shotgun (WGS) entry which is preliminary data.</text>
</comment>
<dbReference type="InterPro" id="IPR011333">
    <property type="entry name" value="SKP1/BTB/POZ_sf"/>
</dbReference>
<dbReference type="InterPro" id="IPR027356">
    <property type="entry name" value="NPH3_dom"/>
</dbReference>
<dbReference type="Proteomes" id="UP000829196">
    <property type="component" value="Unassembled WGS sequence"/>
</dbReference>
<evidence type="ECO:0000256" key="2">
    <source>
        <dbReference type="ARBA" id="ARBA00022786"/>
    </source>
</evidence>
<dbReference type="PROSITE" id="PS50097">
    <property type="entry name" value="BTB"/>
    <property type="match status" value="1"/>
</dbReference>
<evidence type="ECO:0000259" key="6">
    <source>
        <dbReference type="PROSITE" id="PS51649"/>
    </source>
</evidence>
<dbReference type="PROSITE" id="PS51649">
    <property type="entry name" value="NPH3"/>
    <property type="match status" value="1"/>
</dbReference>
<evidence type="ECO:0000256" key="1">
    <source>
        <dbReference type="ARBA" id="ARBA00004906"/>
    </source>
</evidence>